<keyword evidence="5" id="KW-0547">Nucleotide-binding</keyword>
<comment type="caution">
    <text evidence="16">The sequence shown here is derived from an EMBL/GenBank/DDBJ whole genome shotgun (WGS) entry which is preliminary data.</text>
</comment>
<dbReference type="GO" id="GO:0007155">
    <property type="term" value="P:cell adhesion"/>
    <property type="evidence" value="ECO:0007669"/>
    <property type="project" value="UniProtKB-KW"/>
</dbReference>
<dbReference type="GO" id="GO:0051897">
    <property type="term" value="P:positive regulation of phosphatidylinositol 3-kinase/protein kinase B signal transduction"/>
    <property type="evidence" value="ECO:0007669"/>
    <property type="project" value="TreeGrafter"/>
</dbReference>
<feature type="domain" description="Protein kinase" evidence="14">
    <location>
        <begin position="629"/>
        <end position="917"/>
    </location>
</feature>
<evidence type="ECO:0000256" key="2">
    <source>
        <dbReference type="ARBA" id="ARBA00022475"/>
    </source>
</evidence>
<evidence type="ECO:0000256" key="8">
    <source>
        <dbReference type="ARBA" id="ARBA00022989"/>
    </source>
</evidence>
<dbReference type="Pfam" id="PF00754">
    <property type="entry name" value="F5_F8_type_C"/>
    <property type="match status" value="1"/>
</dbReference>
<keyword evidence="12" id="KW-0325">Glycoprotein</keyword>
<dbReference type="GO" id="GO:0043235">
    <property type="term" value="C:receptor complex"/>
    <property type="evidence" value="ECO:0007669"/>
    <property type="project" value="TreeGrafter"/>
</dbReference>
<keyword evidence="3 13" id="KW-0812">Transmembrane</keyword>
<keyword evidence="9 13" id="KW-0472">Membrane</keyword>
<sequence>ETQTLLCEAYGVSALGMESGTIADSALSASSSYNEQSVGPQNARLNRELNGGAWCPSTQMDSKNSGKEWIQVNFSEPYVITKVATQGRFGNGMGVEFAEQFWLHYTRDGINWIRWRNKYNEYEIQGNVDTYSIVENVLSIPLVGVIAIRLLPISQHTRTCCVRFEVFGCPYNDGPISYMMMDGQYNGRFGDLIDDTYDGYRRENGYLASGLGQLVDGLRGDDNYKVNKGFEWIGWRGNTPGGHMSIIFEFATVRNFTLASFHCNNMFSKDMQVFQSAKIWFSFDGLQWASTPEYFEYMPDTAVEKARDVVIHLHHRIGRFIKFELRFAARWLLISEVRFDSRPTIGPLPISKLDFIDLGPITTTEIAENQPIIREPFILVVFAIIGFLFVVFVLFFFLLARKRKEKKTGGQYTNVQMKDVSTPLYCEPHDFNRLSPFSSSLDPEYAVPDVIGNGAATMLTMNGTKMIPNANTMSPRTFRPIPTVNAFAFLNNQKKNMEDDGKARYYASTDVLARSNLLPYEHQIESNNVFMDGGKQGDHFVLGGGNKINPIIGQTPPPPIIGPMHSSVSPPSSLSSNSSRLMKNHSAANSECFDGFDNTQIHSTSTKTPSPSMVSSVPQLPQLKDTDISVIDGQFGYSKFGECELGYLLRKNEKKLVILKTLSNEQFREEFIDEMAEKWRLSNKCVDTFATFYGYTSKHDYLAMVIEYGDVDLKKYLQNCLPTNIRFVNLIEIASQVAEAMQDLHSRGFIHRDLAARNCLIYTSNLKVKITDSGAFIGTYKTEYYNEVLPVRWMSPESILEGKFAAKSDVYSFGVTLWEIMNYCKVLPHEHLTEEELLAEIINENKSSLNNLNSSIGNSSAFYNHPFNDSGHEYALLKSSPLPQPKECPNEIYDLILECCQRNDASRPEFHEIAYFLKKKCLNFRKI</sequence>
<dbReference type="Pfam" id="PF21114">
    <property type="entry name" value="DDR1-2_DS-like"/>
    <property type="match status" value="1"/>
</dbReference>
<feature type="non-terminal residue" evidence="16">
    <location>
        <position position="927"/>
    </location>
</feature>
<keyword evidence="6" id="KW-0067">ATP-binding</keyword>
<dbReference type="SUPFAM" id="SSF56112">
    <property type="entry name" value="Protein kinase-like (PK-like)"/>
    <property type="match status" value="1"/>
</dbReference>
<dbReference type="PROSITE" id="PS50022">
    <property type="entry name" value="FA58C_3"/>
    <property type="match status" value="1"/>
</dbReference>
<dbReference type="PROSITE" id="PS01285">
    <property type="entry name" value="FA58C_1"/>
    <property type="match status" value="1"/>
</dbReference>
<dbReference type="Gene3D" id="1.10.510.10">
    <property type="entry name" value="Transferase(Phosphotransferase) domain 1"/>
    <property type="match status" value="1"/>
</dbReference>
<dbReference type="Pfam" id="PF07714">
    <property type="entry name" value="PK_Tyr_Ser-Thr"/>
    <property type="match status" value="2"/>
</dbReference>
<evidence type="ECO:0000256" key="1">
    <source>
        <dbReference type="ARBA" id="ARBA00004251"/>
    </source>
</evidence>
<keyword evidence="4" id="KW-0732">Signal</keyword>
<evidence type="ECO:0000256" key="5">
    <source>
        <dbReference type="ARBA" id="ARBA00022741"/>
    </source>
</evidence>
<dbReference type="InterPro" id="IPR020635">
    <property type="entry name" value="Tyr_kinase_cat_dom"/>
</dbReference>
<dbReference type="PANTHER" id="PTHR24416:SF349">
    <property type="entry name" value="TYROSINE-PROTEIN KINASE RYK"/>
    <property type="match status" value="1"/>
</dbReference>
<dbReference type="Gene3D" id="2.60.120.260">
    <property type="entry name" value="Galactose-binding domain-like"/>
    <property type="match status" value="1"/>
</dbReference>
<evidence type="ECO:0000256" key="7">
    <source>
        <dbReference type="ARBA" id="ARBA00022889"/>
    </source>
</evidence>
<dbReference type="InterPro" id="IPR001245">
    <property type="entry name" value="Ser-Thr/Tyr_kinase_cat_dom"/>
</dbReference>
<dbReference type="OMA" id="YSMWPGY"/>
<dbReference type="CDD" id="cd00057">
    <property type="entry name" value="FA58C"/>
    <property type="match status" value="1"/>
</dbReference>
<protein>
    <submittedName>
        <fullName evidence="16">Uncharacterized protein</fullName>
    </submittedName>
</protein>
<evidence type="ECO:0000256" key="11">
    <source>
        <dbReference type="ARBA" id="ARBA00023170"/>
    </source>
</evidence>
<dbReference type="PROSITE" id="PS50011">
    <property type="entry name" value="PROTEIN_KINASE_DOM"/>
    <property type="match status" value="1"/>
</dbReference>
<dbReference type="InterPro" id="IPR050122">
    <property type="entry name" value="RTK"/>
</dbReference>
<dbReference type="PANTHER" id="PTHR24416">
    <property type="entry name" value="TYROSINE-PROTEIN KINASE RECEPTOR"/>
    <property type="match status" value="1"/>
</dbReference>
<evidence type="ECO:0000256" key="10">
    <source>
        <dbReference type="ARBA" id="ARBA00023157"/>
    </source>
</evidence>
<evidence type="ECO:0000313" key="16">
    <source>
        <dbReference type="EMBL" id="KAJ6222245.1"/>
    </source>
</evidence>
<evidence type="ECO:0000259" key="15">
    <source>
        <dbReference type="PROSITE" id="PS50022"/>
    </source>
</evidence>
<proteinExistence type="predicted"/>
<dbReference type="InterPro" id="IPR011009">
    <property type="entry name" value="Kinase-like_dom_sf"/>
</dbReference>
<name>A0A9Q0MEQ2_BLOTA</name>
<dbReference type="InterPro" id="IPR048525">
    <property type="entry name" value="DDR1-2_DS-like"/>
</dbReference>
<evidence type="ECO:0000256" key="6">
    <source>
        <dbReference type="ARBA" id="ARBA00022840"/>
    </source>
</evidence>
<dbReference type="SUPFAM" id="SSF49785">
    <property type="entry name" value="Galactose-binding domain-like"/>
    <property type="match status" value="1"/>
</dbReference>
<keyword evidence="17" id="KW-1185">Reference proteome</keyword>
<dbReference type="EMBL" id="JAPWDV010000001">
    <property type="protein sequence ID" value="KAJ6222245.1"/>
    <property type="molecule type" value="Genomic_DNA"/>
</dbReference>
<comment type="subcellular location">
    <subcellularLocation>
        <location evidence="1">Cell membrane</location>
        <topology evidence="1">Single-pass type I membrane protein</topology>
    </subcellularLocation>
</comment>
<evidence type="ECO:0000256" key="12">
    <source>
        <dbReference type="ARBA" id="ARBA00023180"/>
    </source>
</evidence>
<evidence type="ECO:0000259" key="14">
    <source>
        <dbReference type="PROSITE" id="PS50011"/>
    </source>
</evidence>
<dbReference type="SMART" id="SM00231">
    <property type="entry name" value="FA58C"/>
    <property type="match status" value="1"/>
</dbReference>
<organism evidence="16 17">
    <name type="scientific">Blomia tropicalis</name>
    <name type="common">Mite</name>
    <dbReference type="NCBI Taxonomy" id="40697"/>
    <lineage>
        <taxon>Eukaryota</taxon>
        <taxon>Metazoa</taxon>
        <taxon>Ecdysozoa</taxon>
        <taxon>Arthropoda</taxon>
        <taxon>Chelicerata</taxon>
        <taxon>Arachnida</taxon>
        <taxon>Acari</taxon>
        <taxon>Acariformes</taxon>
        <taxon>Sarcoptiformes</taxon>
        <taxon>Astigmata</taxon>
        <taxon>Glycyphagoidea</taxon>
        <taxon>Echimyopodidae</taxon>
        <taxon>Blomia</taxon>
    </lineage>
</organism>
<keyword evidence="8 13" id="KW-1133">Transmembrane helix</keyword>
<reference evidence="16" key="1">
    <citation type="submission" date="2022-12" db="EMBL/GenBank/DDBJ databases">
        <title>Genome assemblies of Blomia tropicalis.</title>
        <authorList>
            <person name="Cui Y."/>
        </authorList>
    </citation>
    <scope>NUCLEOTIDE SEQUENCE</scope>
    <source>
        <tissue evidence="16">Adult mites</tissue>
    </source>
</reference>
<dbReference type="GO" id="GO:0010976">
    <property type="term" value="P:positive regulation of neuron projection development"/>
    <property type="evidence" value="ECO:0007669"/>
    <property type="project" value="TreeGrafter"/>
</dbReference>
<evidence type="ECO:0000256" key="4">
    <source>
        <dbReference type="ARBA" id="ARBA00022729"/>
    </source>
</evidence>
<feature type="transmembrane region" description="Helical" evidence="13">
    <location>
        <begin position="377"/>
        <end position="399"/>
    </location>
</feature>
<evidence type="ECO:0000256" key="9">
    <source>
        <dbReference type="ARBA" id="ARBA00023136"/>
    </source>
</evidence>
<dbReference type="GO" id="GO:0005524">
    <property type="term" value="F:ATP binding"/>
    <property type="evidence" value="ECO:0007669"/>
    <property type="project" value="UniProtKB-KW"/>
</dbReference>
<evidence type="ECO:0000256" key="13">
    <source>
        <dbReference type="SAM" id="Phobius"/>
    </source>
</evidence>
<gene>
    <name evidence="16" type="ORF">RDWZM_000790</name>
</gene>
<dbReference type="PROSITE" id="PS00109">
    <property type="entry name" value="PROTEIN_KINASE_TYR"/>
    <property type="match status" value="1"/>
</dbReference>
<keyword evidence="10" id="KW-1015">Disulfide bond</keyword>
<dbReference type="Proteomes" id="UP001142055">
    <property type="component" value="Chromosome 1"/>
</dbReference>
<evidence type="ECO:0000313" key="17">
    <source>
        <dbReference type="Proteomes" id="UP001142055"/>
    </source>
</evidence>
<dbReference type="InterPro" id="IPR008266">
    <property type="entry name" value="Tyr_kinase_AS"/>
</dbReference>
<dbReference type="GO" id="GO:0007169">
    <property type="term" value="P:cell surface receptor protein tyrosine kinase signaling pathway"/>
    <property type="evidence" value="ECO:0007669"/>
    <property type="project" value="TreeGrafter"/>
</dbReference>
<dbReference type="InterPro" id="IPR008979">
    <property type="entry name" value="Galactose-bd-like_sf"/>
</dbReference>
<dbReference type="PRINTS" id="PR00109">
    <property type="entry name" value="TYRKINASE"/>
</dbReference>
<keyword evidence="11" id="KW-0675">Receptor</keyword>
<dbReference type="AlphaFoldDB" id="A0A9Q0MEQ2"/>
<dbReference type="InterPro" id="IPR000719">
    <property type="entry name" value="Prot_kinase_dom"/>
</dbReference>
<dbReference type="GO" id="GO:0005886">
    <property type="term" value="C:plasma membrane"/>
    <property type="evidence" value="ECO:0007669"/>
    <property type="project" value="UniProtKB-SubCell"/>
</dbReference>
<dbReference type="SMART" id="SM00219">
    <property type="entry name" value="TyrKc"/>
    <property type="match status" value="1"/>
</dbReference>
<dbReference type="InterPro" id="IPR000421">
    <property type="entry name" value="FA58C"/>
</dbReference>
<dbReference type="Gene3D" id="2.60.120.1190">
    <property type="match status" value="1"/>
</dbReference>
<feature type="domain" description="F5/8 type C" evidence="15">
    <location>
        <begin position="9"/>
        <end position="169"/>
    </location>
</feature>
<keyword evidence="7" id="KW-0130">Cell adhesion</keyword>
<evidence type="ECO:0000256" key="3">
    <source>
        <dbReference type="ARBA" id="ARBA00022692"/>
    </source>
</evidence>
<accession>A0A9Q0MEQ2</accession>
<dbReference type="GO" id="GO:0004714">
    <property type="term" value="F:transmembrane receptor protein tyrosine kinase activity"/>
    <property type="evidence" value="ECO:0007669"/>
    <property type="project" value="TreeGrafter"/>
</dbReference>
<keyword evidence="2" id="KW-1003">Cell membrane</keyword>